<dbReference type="PANTHER" id="PTHR10286">
    <property type="entry name" value="INORGANIC PYROPHOSPHATASE"/>
    <property type="match status" value="1"/>
</dbReference>
<comment type="cofactor">
    <cofactor evidence="1">
        <name>Mg(2+)</name>
        <dbReference type="ChEBI" id="CHEBI:18420"/>
    </cofactor>
</comment>
<evidence type="ECO:0000313" key="8">
    <source>
        <dbReference type="EMBL" id="KAF4706427.1"/>
    </source>
</evidence>
<dbReference type="GO" id="GO:0006796">
    <property type="term" value="P:phosphate-containing compound metabolic process"/>
    <property type="evidence" value="ECO:0007669"/>
    <property type="project" value="InterPro"/>
</dbReference>
<organism evidence="9 11">
    <name type="scientific">Perkinsus olseni</name>
    <name type="common">Perkinsus atlanticus</name>
    <dbReference type="NCBI Taxonomy" id="32597"/>
    <lineage>
        <taxon>Eukaryota</taxon>
        <taxon>Sar</taxon>
        <taxon>Alveolata</taxon>
        <taxon>Perkinsozoa</taxon>
        <taxon>Perkinsea</taxon>
        <taxon>Perkinsida</taxon>
        <taxon>Perkinsidae</taxon>
        <taxon>Perkinsus</taxon>
    </lineage>
</organism>
<dbReference type="Proteomes" id="UP000574390">
    <property type="component" value="Unassembled WGS sequence"/>
</dbReference>
<comment type="similarity">
    <text evidence="2">Belongs to the PPase family.</text>
</comment>
<dbReference type="Gene3D" id="3.90.80.10">
    <property type="entry name" value="Inorganic pyrophosphatase"/>
    <property type="match status" value="1"/>
</dbReference>
<dbReference type="EMBL" id="JABANO010033674">
    <property type="protein sequence ID" value="KAF4706427.1"/>
    <property type="molecule type" value="Genomic_DNA"/>
</dbReference>
<dbReference type="GO" id="GO:0005737">
    <property type="term" value="C:cytoplasm"/>
    <property type="evidence" value="ECO:0007669"/>
    <property type="project" value="InterPro"/>
</dbReference>
<evidence type="ECO:0000313" key="10">
    <source>
        <dbReference type="Proteomes" id="UP000553632"/>
    </source>
</evidence>
<evidence type="ECO:0000256" key="4">
    <source>
        <dbReference type="ARBA" id="ARBA00022723"/>
    </source>
</evidence>
<protein>
    <recommendedName>
        <fullName evidence="3">inorganic diphosphatase</fullName>
        <ecNumber evidence="3">3.6.1.1</ecNumber>
    </recommendedName>
</protein>
<dbReference type="InterPro" id="IPR008162">
    <property type="entry name" value="Pyrophosphatase"/>
</dbReference>
<evidence type="ECO:0000256" key="1">
    <source>
        <dbReference type="ARBA" id="ARBA00001946"/>
    </source>
</evidence>
<comment type="caution">
    <text evidence="9">The sequence shown here is derived from an EMBL/GenBank/DDBJ whole genome shotgun (WGS) entry which is preliminary data.</text>
</comment>
<evidence type="ECO:0000256" key="3">
    <source>
        <dbReference type="ARBA" id="ARBA00012146"/>
    </source>
</evidence>
<evidence type="ECO:0000256" key="6">
    <source>
        <dbReference type="ARBA" id="ARBA00022842"/>
    </source>
</evidence>
<keyword evidence="7" id="KW-0812">Transmembrane</keyword>
<keyword evidence="6" id="KW-0460">Magnesium</keyword>
<sequence>MAIQGPESLSRKSRSRYPTIVALSLLGLLFYSSLSLLQWIRSAPRKALESVWSTHGSSEEFGIISVGLAGTTSYQLECCTHALGSSSGCHPISFWHDVPLYVEDEEGLIRMVVEIPRFTRAKMEINRESYKYPAMNPIRQDLFKDGSLREYPGAIYWNYGAAPQTFEDPSVEEEPGLYGDGDPLDLIEVGRPAVRYHTGQIINVKILGAIGLVDGGEADWKIIVISTDDPLFDQINDIAELEASYPNTVSGIREWFRWYKYPSHGVINSFMHGGQPLNRRKAISLVARTHAMWKRRFSPDPEPSEVPADKRLNCVPVVCMDSGGYSMVFSSAEETAVDMIPYHAYLLGIYSCLLSAALGSLSSEELLSLVQRALKGSKEHQIAMLSGREPNASAWPQRYCRMVEVARELPDYGGDQAWKGDSAVALRMDEGGGEDIDAVGFFQARSTKHKRLVSMPNFSPHGYLIKVTASKKRLSLVDFESGYGEIFTLALPEGGGEAAARLAVGALTHAGGHIVAAVGGKIAILFIEVRSPTVTAEERSRWRNIKSAFVDRPPNVTVWSSRVVDVGPEDIIELLVMPSGRASTAGNTSRIVAAAQSGRVRVIDLHGDILSTSSVMAGLIGIVPLGKARSSHAVLAYGSDWARLIAIGDEVNDVAVTGIGQWLVDRRITMMASSDPLGPMATLFATLDDGGVVALGLKKHRTGKSKDEGQPPSYALRGLFSLPTCKLGRPLVRALEPHLVVIVCGRVLSVYDITAARKQSLRAVRRGGEDDTTVVDAGPLWEEVYRVTTGLRAPVDGVTVWRREAVHSEIAIHSEGRVRVLDIMIPRERDLTFESEQAMWNYFRACLGLLCAIGVITYMYFSLKPKGPAFYEPSYIAHEDPPLPHTLASGG</sequence>
<evidence type="ECO:0000313" key="9">
    <source>
        <dbReference type="EMBL" id="KAF4754153.1"/>
    </source>
</evidence>
<keyword evidence="7" id="KW-1133">Transmembrane helix</keyword>
<dbReference type="Proteomes" id="UP000553632">
    <property type="component" value="Unassembled WGS sequence"/>
</dbReference>
<proteinExistence type="inferred from homology"/>
<feature type="transmembrane region" description="Helical" evidence="7">
    <location>
        <begin position="20"/>
        <end position="40"/>
    </location>
</feature>
<accession>A0A7J6U957</accession>
<dbReference type="GO" id="GO:0000287">
    <property type="term" value="F:magnesium ion binding"/>
    <property type="evidence" value="ECO:0007669"/>
    <property type="project" value="InterPro"/>
</dbReference>
<dbReference type="AlphaFoldDB" id="A0A7J6U957"/>
<keyword evidence="7" id="KW-0472">Membrane</keyword>
<dbReference type="SUPFAM" id="SSF50324">
    <property type="entry name" value="Inorganic pyrophosphatase"/>
    <property type="match status" value="1"/>
</dbReference>
<feature type="transmembrane region" description="Helical" evidence="7">
    <location>
        <begin position="842"/>
        <end position="861"/>
    </location>
</feature>
<dbReference type="Pfam" id="PF00719">
    <property type="entry name" value="Pyrophosphatase"/>
    <property type="match status" value="1"/>
</dbReference>
<evidence type="ECO:0000313" key="11">
    <source>
        <dbReference type="Proteomes" id="UP000574390"/>
    </source>
</evidence>
<dbReference type="EC" id="3.6.1.1" evidence="3"/>
<dbReference type="PROSITE" id="PS00387">
    <property type="entry name" value="PPASE"/>
    <property type="match status" value="1"/>
</dbReference>
<reference evidence="10 11" key="1">
    <citation type="submission" date="2020-04" db="EMBL/GenBank/DDBJ databases">
        <title>Perkinsus olseni comparative genomics.</title>
        <authorList>
            <person name="Bogema D.R."/>
        </authorList>
    </citation>
    <scope>NUCLEOTIDE SEQUENCE [LARGE SCALE GENOMIC DNA]</scope>
    <source>
        <strain evidence="9">ATCC PRA-205</strain>
        <strain evidence="8 10">ATCC PRA-207</strain>
    </source>
</reference>
<name>A0A7J6U957_PEROL</name>
<dbReference type="GO" id="GO:0004427">
    <property type="term" value="F:inorganic diphosphate phosphatase activity"/>
    <property type="evidence" value="ECO:0007669"/>
    <property type="project" value="UniProtKB-EC"/>
</dbReference>
<evidence type="ECO:0000256" key="2">
    <source>
        <dbReference type="ARBA" id="ARBA00006220"/>
    </source>
</evidence>
<keyword evidence="5" id="KW-0378">Hydrolase</keyword>
<dbReference type="EMBL" id="JABANM010001514">
    <property type="protein sequence ID" value="KAF4754153.1"/>
    <property type="molecule type" value="Genomic_DNA"/>
</dbReference>
<gene>
    <name evidence="9" type="primary">PPA2_2</name>
    <name evidence="8" type="synonym">PPA2_3</name>
    <name evidence="9" type="ORF">FOZ62_021257</name>
    <name evidence="8" type="ORF">FOZ63_026494</name>
</gene>
<keyword evidence="10" id="KW-1185">Reference proteome</keyword>
<evidence type="ECO:0000256" key="7">
    <source>
        <dbReference type="SAM" id="Phobius"/>
    </source>
</evidence>
<keyword evidence="4" id="KW-0479">Metal-binding</keyword>
<dbReference type="InterPro" id="IPR036649">
    <property type="entry name" value="Pyrophosphatase_sf"/>
</dbReference>
<evidence type="ECO:0000256" key="5">
    <source>
        <dbReference type="ARBA" id="ARBA00022801"/>
    </source>
</evidence>